<feature type="region of interest" description="Disordered" evidence="1">
    <location>
        <begin position="825"/>
        <end position="862"/>
    </location>
</feature>
<dbReference type="EMBL" id="CAICTM010001417">
    <property type="protein sequence ID" value="CAB9523464.1"/>
    <property type="molecule type" value="Genomic_DNA"/>
</dbReference>
<gene>
    <name evidence="2" type="ORF">SEMRO_1419_G271090.1</name>
</gene>
<feature type="compositionally biased region" description="Polar residues" evidence="1">
    <location>
        <begin position="756"/>
        <end position="768"/>
    </location>
</feature>
<feature type="compositionally biased region" description="Polar residues" evidence="1">
    <location>
        <begin position="886"/>
        <end position="895"/>
    </location>
</feature>
<evidence type="ECO:0000256" key="1">
    <source>
        <dbReference type="SAM" id="MobiDB-lite"/>
    </source>
</evidence>
<feature type="region of interest" description="Disordered" evidence="1">
    <location>
        <begin position="341"/>
        <end position="419"/>
    </location>
</feature>
<feature type="region of interest" description="Disordered" evidence="1">
    <location>
        <begin position="52"/>
        <end position="135"/>
    </location>
</feature>
<feature type="region of interest" description="Disordered" evidence="1">
    <location>
        <begin position="227"/>
        <end position="270"/>
    </location>
</feature>
<feature type="compositionally biased region" description="Acidic residues" evidence="1">
    <location>
        <begin position="950"/>
        <end position="959"/>
    </location>
</feature>
<feature type="region of interest" description="Disordered" evidence="1">
    <location>
        <begin position="751"/>
        <end position="776"/>
    </location>
</feature>
<feature type="compositionally biased region" description="Low complexity" evidence="1">
    <location>
        <begin position="568"/>
        <end position="589"/>
    </location>
</feature>
<proteinExistence type="predicted"/>
<feature type="compositionally biased region" description="Polar residues" evidence="1">
    <location>
        <begin position="87"/>
        <end position="97"/>
    </location>
</feature>
<feature type="compositionally biased region" description="Basic and acidic residues" evidence="1">
    <location>
        <begin position="605"/>
        <end position="631"/>
    </location>
</feature>
<organism evidence="2 3">
    <name type="scientific">Seminavis robusta</name>
    <dbReference type="NCBI Taxonomy" id="568900"/>
    <lineage>
        <taxon>Eukaryota</taxon>
        <taxon>Sar</taxon>
        <taxon>Stramenopiles</taxon>
        <taxon>Ochrophyta</taxon>
        <taxon>Bacillariophyta</taxon>
        <taxon>Bacillariophyceae</taxon>
        <taxon>Bacillariophycidae</taxon>
        <taxon>Naviculales</taxon>
        <taxon>Naviculaceae</taxon>
        <taxon>Seminavis</taxon>
    </lineage>
</organism>
<name>A0A9N8ENY3_9STRA</name>
<dbReference type="Proteomes" id="UP001153069">
    <property type="component" value="Unassembled WGS sequence"/>
</dbReference>
<feature type="compositionally biased region" description="Basic and acidic residues" evidence="1">
    <location>
        <begin position="645"/>
        <end position="655"/>
    </location>
</feature>
<protein>
    <submittedName>
        <fullName evidence="2">Uncharacterized protein</fullName>
    </submittedName>
</protein>
<feature type="region of interest" description="Disordered" evidence="1">
    <location>
        <begin position="876"/>
        <end position="972"/>
    </location>
</feature>
<sequence length="1071" mass="117109">MAKTRKKWRLFNKKQQSSGGADAQLLGDDIVAKVAVDRETQAGRLVEEGSVSLSNGSTNIVSPDRKKSKKLSRFFRKPSKKPHVITDDTQQNETFETILSGGSEADETTHVTSKDSSFGIFPDLQDGELSQNDQSGTQFEDNRLEVTNEFVFDDGNLGVETSFVSRTTQRRHGIDAVPEHTIEENPFFRFEAVPFDDIPAPSSLQVNDRTRAKHVQDVLPSQIKRDNSIAQSFDEPSPEHKEVRGFLSSEQEDKLGLQETTENPPRAADSSFNFGFAFPSAFARADTGPSTVTESARPPSEAGSAFSFGFNLPNVFGKQESQLAEPSSSAVEVELSCTEVDGITDSSSRPPCHDNVGSDSHGTSKVELPIVSAQHIETDTQASDGRFSDADESTQAEDGTQRDSAVTIGKNDETLEPSIEAKFRLPSAGLEVDSPADMASFTEGNPPSLSTSASWSRYGSKSDVIDEETSSAICEVPAEEQNTPTNAVSTKAEDATGEDSVNIENRKGSDADSETCVESTADRVATHQSNQEASASHEAEDDQSTASTTNHNADASLSRPRSFDSGYSKASPSSSSSSSSLSASSSSQKAKTKRPSPSLQSPYEKIYELSLRRDGTNHTEPHDDRLLDKGKCNSTLEDDGSTDSKSSDDNDRQSDLKLTQVMDLTPEAMELTPDERSQSNASSAPKASSEDGIECRAEFERYAKPVLLIGGIKRRSARSDKSVASNILAPAKQNYRKLCSRLIQKRISERRGKLKSPTNVPSNATFSVEDTDDVVGDKPQVAETKAEVPRDEDSPDFNVASAAATPAKQNYRKLCKKVIQEKISLRRGKSTQPVQSQPHPDGCSDVQEEPGSTAIESQITRSSSVFDILPTYTCRGAHDAGDDNNDCSTQGGHSTRFNEADNQPDEKSLEEEFSLQSEHSDTESEKEESNEEESSISLKRRLGRSKGMGVEDDYDSELTPDDKRSDGRSRRKAPSLAFIAGLNMPALDRIANMDCSLFGKGRYEFRESDTDDYEDVSYYRRGGDDGSLLSSYDDYAHEFRGTARSRIEEEAEDLLEWADENVLFCSPNRHR</sequence>
<keyword evidence="3" id="KW-1185">Reference proteome</keyword>
<feature type="compositionally biased region" description="Basic and acidic residues" evidence="1">
    <location>
        <begin position="896"/>
        <end position="907"/>
    </location>
</feature>
<feature type="compositionally biased region" description="Basic residues" evidence="1">
    <location>
        <begin position="1"/>
        <end position="12"/>
    </location>
</feature>
<feature type="region of interest" description="Disordered" evidence="1">
    <location>
        <begin position="1"/>
        <end position="22"/>
    </location>
</feature>
<feature type="compositionally biased region" description="Polar residues" evidence="1">
    <location>
        <begin position="480"/>
        <end position="489"/>
    </location>
</feature>
<feature type="compositionally biased region" description="Polar residues" evidence="1">
    <location>
        <begin position="52"/>
        <end position="61"/>
    </location>
</feature>
<comment type="caution">
    <text evidence="2">The sequence shown here is derived from an EMBL/GenBank/DDBJ whole genome shotgun (WGS) entry which is preliminary data.</text>
</comment>
<evidence type="ECO:0000313" key="2">
    <source>
        <dbReference type="EMBL" id="CAB9523464.1"/>
    </source>
</evidence>
<feature type="compositionally biased region" description="Polar residues" evidence="1">
    <location>
        <begin position="544"/>
        <end position="555"/>
    </location>
</feature>
<evidence type="ECO:0000313" key="3">
    <source>
        <dbReference type="Proteomes" id="UP001153069"/>
    </source>
</evidence>
<feature type="compositionally biased region" description="Polar residues" evidence="1">
    <location>
        <begin position="442"/>
        <end position="459"/>
    </location>
</feature>
<feature type="compositionally biased region" description="Basic residues" evidence="1">
    <location>
        <begin position="66"/>
        <end position="83"/>
    </location>
</feature>
<feature type="compositionally biased region" description="Acidic residues" evidence="1">
    <location>
        <begin position="924"/>
        <end position="934"/>
    </location>
</feature>
<accession>A0A9N8ENY3</accession>
<dbReference type="AlphaFoldDB" id="A0A9N8ENY3"/>
<feature type="region of interest" description="Disordered" evidence="1">
    <location>
        <begin position="434"/>
        <end position="692"/>
    </location>
</feature>
<reference evidence="2" key="1">
    <citation type="submission" date="2020-06" db="EMBL/GenBank/DDBJ databases">
        <authorList>
            <consortium name="Plant Systems Biology data submission"/>
        </authorList>
    </citation>
    <scope>NUCLEOTIDE SEQUENCE</scope>
    <source>
        <strain evidence="2">D6</strain>
    </source>
</reference>